<dbReference type="Gene3D" id="3.30.360.10">
    <property type="entry name" value="Dihydrodipicolinate Reductase, domain 2"/>
    <property type="match status" value="1"/>
</dbReference>
<dbReference type="InterPro" id="IPR005676">
    <property type="entry name" value="Asp_semi-ald_DH_pep-lack"/>
</dbReference>
<evidence type="ECO:0000313" key="9">
    <source>
        <dbReference type="EMBL" id="KPL71328.1"/>
    </source>
</evidence>
<dbReference type="PANTHER" id="PTHR46718:SF1">
    <property type="entry name" value="ASPARTATE-SEMIALDEHYDE DEHYDROGENASE"/>
    <property type="match status" value="1"/>
</dbReference>
<dbReference type="STRING" id="229920.ADM99_11560"/>
<dbReference type="EC" id="1.2.1.11" evidence="9"/>
<dbReference type="Gene3D" id="3.40.50.720">
    <property type="entry name" value="NAD(P)-binding Rossmann-like Domain"/>
    <property type="match status" value="1"/>
</dbReference>
<keyword evidence="5 9" id="KW-0560">Oxidoreductase</keyword>
<dbReference type="InterPro" id="IPR000534">
    <property type="entry name" value="Semialdehyde_DH_NAD-bd"/>
</dbReference>
<dbReference type="SUPFAM" id="SSF55347">
    <property type="entry name" value="Glyceraldehyde-3-phosphate dehydrogenase-like, C-terminal domain"/>
    <property type="match status" value="1"/>
</dbReference>
<evidence type="ECO:0000256" key="5">
    <source>
        <dbReference type="ARBA" id="ARBA00023002"/>
    </source>
</evidence>
<dbReference type="PATRIC" id="fig|229920.5.peg.3519"/>
<dbReference type="Proteomes" id="UP000050430">
    <property type="component" value="Unassembled WGS sequence"/>
</dbReference>
<keyword evidence="6" id="KW-0486">Methionine biosynthesis</keyword>
<gene>
    <name evidence="9" type="ORF">ADM99_11560</name>
</gene>
<proteinExistence type="inferred from homology"/>
<dbReference type="PANTHER" id="PTHR46718">
    <property type="entry name" value="ASPARTATE-SEMIALDEHYDE DEHYDROGENASE"/>
    <property type="match status" value="1"/>
</dbReference>
<dbReference type="CDD" id="cd18130">
    <property type="entry name" value="ASADH_C_arch_fung_like"/>
    <property type="match status" value="1"/>
</dbReference>
<evidence type="ECO:0000256" key="2">
    <source>
        <dbReference type="ARBA" id="ARBA00022605"/>
    </source>
</evidence>
<dbReference type="InterPro" id="IPR036291">
    <property type="entry name" value="NAD(P)-bd_dom_sf"/>
</dbReference>
<evidence type="ECO:0000256" key="3">
    <source>
        <dbReference type="ARBA" id="ARBA00022697"/>
    </source>
</evidence>
<dbReference type="GO" id="GO:0009088">
    <property type="term" value="P:threonine biosynthetic process"/>
    <property type="evidence" value="ECO:0007669"/>
    <property type="project" value="UniProtKB-KW"/>
</dbReference>
<evidence type="ECO:0000259" key="8">
    <source>
        <dbReference type="SMART" id="SM00859"/>
    </source>
</evidence>
<feature type="active site" description="Proton acceptor" evidence="7">
    <location>
        <position position="243"/>
    </location>
</feature>
<accession>A0A0P6WR19</accession>
<sequence>MNKKIPVAILGANGSVGQRFIQLLENHPWFEVKCLTGSDRSIGKPYAQTCHWILPERMPDAVKGMILKENEEAVKDCQVAFSAMPADQAKEVEVELAASGMAVVSNASSHRMDPDVPILLPEVNPDHTALVNIQRKKHKWKGFIVTNPNCTSTGMTVSLKPLLDAFGIEQVIAVSLQALSGAGYPGVASMDIIDNVVPYIKGEEEKVESEPLKMLGNLSDDHIQNAGFVISAHTNRVAVTDGHTVCVSIKTGRNVKPEDAIEVMRSYTCPEISRELPSSPWPVIAVHDAPDRPQPRLDRAIGGGMTTSVGRMRIDPIMGLKYIVLSHNTVRGAAGGAVFNAELLVQQKLID</sequence>
<dbReference type="EMBL" id="LGCK01000011">
    <property type="protein sequence ID" value="KPL71328.1"/>
    <property type="molecule type" value="Genomic_DNA"/>
</dbReference>
<dbReference type="InterPro" id="IPR012280">
    <property type="entry name" value="Semialdhyde_DH_dimer_dom"/>
</dbReference>
<organism evidence="9 10">
    <name type="scientific">Leptolinea tardivitalis</name>
    <dbReference type="NCBI Taxonomy" id="229920"/>
    <lineage>
        <taxon>Bacteria</taxon>
        <taxon>Bacillati</taxon>
        <taxon>Chloroflexota</taxon>
        <taxon>Anaerolineae</taxon>
        <taxon>Anaerolineales</taxon>
        <taxon>Anaerolineaceae</taxon>
        <taxon>Leptolinea</taxon>
    </lineage>
</organism>
<dbReference type="NCBIfam" id="NF006416">
    <property type="entry name" value="PRK08664.1"/>
    <property type="match status" value="1"/>
</dbReference>
<dbReference type="GO" id="GO:0050661">
    <property type="term" value="F:NADP binding"/>
    <property type="evidence" value="ECO:0007669"/>
    <property type="project" value="InterPro"/>
</dbReference>
<dbReference type="SMART" id="SM00859">
    <property type="entry name" value="Semialdhyde_dh"/>
    <property type="match status" value="1"/>
</dbReference>
<dbReference type="GO" id="GO:0046983">
    <property type="term" value="F:protein dimerization activity"/>
    <property type="evidence" value="ECO:0007669"/>
    <property type="project" value="InterPro"/>
</dbReference>
<dbReference type="Pfam" id="PF02774">
    <property type="entry name" value="Semialdhyde_dhC"/>
    <property type="match status" value="1"/>
</dbReference>
<dbReference type="RefSeq" id="WP_062423452.1">
    <property type="nucleotide sequence ID" value="NZ_BBYA01000015.1"/>
</dbReference>
<dbReference type="CDD" id="cd02315">
    <property type="entry name" value="ScASADH_like_N"/>
    <property type="match status" value="1"/>
</dbReference>
<evidence type="ECO:0000256" key="6">
    <source>
        <dbReference type="ARBA" id="ARBA00023167"/>
    </source>
</evidence>
<dbReference type="FunFam" id="3.30.360.10:FF:000016">
    <property type="entry name" value="Probable aspartate-semialdehyde dehydrogenase"/>
    <property type="match status" value="1"/>
</dbReference>
<dbReference type="GO" id="GO:0051287">
    <property type="term" value="F:NAD binding"/>
    <property type="evidence" value="ECO:0007669"/>
    <property type="project" value="InterPro"/>
</dbReference>
<comment type="similarity">
    <text evidence="1">Belongs to the aspartate-semialdehyde dehydrogenase family.</text>
</comment>
<keyword evidence="4" id="KW-0521">NADP</keyword>
<keyword evidence="10" id="KW-1185">Reference proteome</keyword>
<evidence type="ECO:0000256" key="1">
    <source>
        <dbReference type="ARBA" id="ARBA00010584"/>
    </source>
</evidence>
<keyword evidence="3" id="KW-0791">Threonine biosynthesis</keyword>
<keyword evidence="2" id="KW-0028">Amino-acid biosynthesis</keyword>
<feature type="active site" description="Acyl-thioester intermediate" evidence="7">
    <location>
        <position position="150"/>
    </location>
</feature>
<evidence type="ECO:0000256" key="4">
    <source>
        <dbReference type="ARBA" id="ARBA00022857"/>
    </source>
</evidence>
<dbReference type="SUPFAM" id="SSF51735">
    <property type="entry name" value="NAD(P)-binding Rossmann-fold domains"/>
    <property type="match status" value="1"/>
</dbReference>
<dbReference type="PIRSF" id="PIRSF000148">
    <property type="entry name" value="ASA_dh"/>
    <property type="match status" value="1"/>
</dbReference>
<comment type="caution">
    <text evidence="9">The sequence shown here is derived from an EMBL/GenBank/DDBJ whole genome shotgun (WGS) entry which is preliminary data.</text>
</comment>
<protein>
    <submittedName>
        <fullName evidence="9">Aspartate-semialdehyde dehydrogenase</fullName>
        <ecNumber evidence="9">1.2.1.11</ecNumber>
    </submittedName>
</protein>
<dbReference type="OrthoDB" id="9805684at2"/>
<reference evidence="9 10" key="1">
    <citation type="submission" date="2015-07" db="EMBL/GenBank/DDBJ databases">
        <title>Genome sequence of Leptolinea tardivitalis DSM 16556.</title>
        <authorList>
            <person name="Hemp J."/>
            <person name="Ward L.M."/>
            <person name="Pace L.A."/>
            <person name="Fischer W.W."/>
        </authorList>
    </citation>
    <scope>NUCLEOTIDE SEQUENCE [LARGE SCALE GENOMIC DNA]</scope>
    <source>
        <strain evidence="9 10">YMTK-2</strain>
    </source>
</reference>
<dbReference type="Pfam" id="PF01118">
    <property type="entry name" value="Semialdhyde_dh"/>
    <property type="match status" value="1"/>
</dbReference>
<dbReference type="GO" id="GO:0009086">
    <property type="term" value="P:methionine biosynthetic process"/>
    <property type="evidence" value="ECO:0007669"/>
    <property type="project" value="UniProtKB-KW"/>
</dbReference>
<dbReference type="NCBIfam" id="TIGR00978">
    <property type="entry name" value="asd_EA"/>
    <property type="match status" value="1"/>
</dbReference>
<dbReference type="InterPro" id="IPR051823">
    <property type="entry name" value="ASADH-related"/>
</dbReference>
<name>A0A0P6WR19_9CHLR</name>
<dbReference type="AlphaFoldDB" id="A0A0P6WR19"/>
<evidence type="ECO:0000256" key="7">
    <source>
        <dbReference type="PIRSR" id="PIRSR000148-1"/>
    </source>
</evidence>
<dbReference type="GO" id="GO:0004073">
    <property type="term" value="F:aspartate-semialdehyde dehydrogenase activity"/>
    <property type="evidence" value="ECO:0007669"/>
    <property type="project" value="UniProtKB-EC"/>
</dbReference>
<evidence type="ECO:0000313" key="10">
    <source>
        <dbReference type="Proteomes" id="UP000050430"/>
    </source>
</evidence>
<feature type="domain" description="Semialdehyde dehydrogenase NAD-binding" evidence="8">
    <location>
        <begin position="6"/>
        <end position="131"/>
    </location>
</feature>